<dbReference type="OrthoDB" id="7482721at2759"/>
<evidence type="ECO:0000256" key="12">
    <source>
        <dbReference type="ARBA" id="ARBA00048843"/>
    </source>
</evidence>
<evidence type="ECO:0000313" key="15">
    <source>
        <dbReference type="Proteomes" id="UP000218811"/>
    </source>
</evidence>
<dbReference type="InterPro" id="IPR020843">
    <property type="entry name" value="ER"/>
</dbReference>
<dbReference type="Gene3D" id="3.40.50.720">
    <property type="entry name" value="NAD(P)-binding Rossmann-like Domain"/>
    <property type="match status" value="1"/>
</dbReference>
<dbReference type="InterPro" id="IPR013149">
    <property type="entry name" value="ADH-like_C"/>
</dbReference>
<evidence type="ECO:0000256" key="5">
    <source>
        <dbReference type="ARBA" id="ARBA00022857"/>
    </source>
</evidence>
<feature type="domain" description="Enoyl reductase (ER)" evidence="13">
    <location>
        <begin position="40"/>
        <end position="377"/>
    </location>
</feature>
<dbReference type="GO" id="GO:0141148">
    <property type="term" value="F:enoyl-[acyl-carrier-protein] reductase (NADPH) activity"/>
    <property type="evidence" value="ECO:0007669"/>
    <property type="project" value="UniProtKB-EC"/>
</dbReference>
<evidence type="ECO:0000256" key="9">
    <source>
        <dbReference type="ARBA" id="ARBA00023128"/>
    </source>
</evidence>
<keyword evidence="7" id="KW-0560">Oxidoreductase</keyword>
<dbReference type="InterPro" id="IPR011032">
    <property type="entry name" value="GroES-like_sf"/>
</dbReference>
<accession>A0A2H3JS44</accession>
<dbReference type="Pfam" id="PF00107">
    <property type="entry name" value="ADH_zinc_N"/>
    <property type="match status" value="1"/>
</dbReference>
<keyword evidence="3" id="KW-0444">Lipid biosynthesis</keyword>
<dbReference type="GO" id="GO:0005739">
    <property type="term" value="C:mitochondrion"/>
    <property type="evidence" value="ECO:0007669"/>
    <property type="project" value="UniProtKB-SubCell"/>
</dbReference>
<evidence type="ECO:0000256" key="3">
    <source>
        <dbReference type="ARBA" id="ARBA00022516"/>
    </source>
</evidence>
<evidence type="ECO:0000256" key="11">
    <source>
        <dbReference type="ARBA" id="ARBA00038963"/>
    </source>
</evidence>
<dbReference type="OMA" id="YGYTQSK"/>
<dbReference type="InterPro" id="IPR013154">
    <property type="entry name" value="ADH-like_N"/>
</dbReference>
<organism evidence="14 15">
    <name type="scientific">Wolfiporia cocos (strain MD-104)</name>
    <name type="common">Brown rot fungus</name>
    <dbReference type="NCBI Taxonomy" id="742152"/>
    <lineage>
        <taxon>Eukaryota</taxon>
        <taxon>Fungi</taxon>
        <taxon>Dikarya</taxon>
        <taxon>Basidiomycota</taxon>
        <taxon>Agaricomycotina</taxon>
        <taxon>Agaricomycetes</taxon>
        <taxon>Polyporales</taxon>
        <taxon>Phaeolaceae</taxon>
        <taxon>Wolfiporia</taxon>
    </lineage>
</organism>
<dbReference type="SMART" id="SM00829">
    <property type="entry name" value="PKS_ER"/>
    <property type="match status" value="1"/>
</dbReference>
<dbReference type="GO" id="GO:0006633">
    <property type="term" value="P:fatty acid biosynthetic process"/>
    <property type="evidence" value="ECO:0007669"/>
    <property type="project" value="UniProtKB-KW"/>
</dbReference>
<protein>
    <recommendedName>
        <fullName evidence="11">enoyl-[acyl-carrier-protein] reductase</fullName>
        <ecNumber evidence="11">1.3.1.104</ecNumber>
    </recommendedName>
</protein>
<evidence type="ECO:0000313" key="14">
    <source>
        <dbReference type="EMBL" id="PCH44305.1"/>
    </source>
</evidence>
<evidence type="ECO:0000256" key="4">
    <source>
        <dbReference type="ARBA" id="ARBA00022832"/>
    </source>
</evidence>
<dbReference type="EC" id="1.3.1.104" evidence="11"/>
<evidence type="ECO:0000256" key="1">
    <source>
        <dbReference type="ARBA" id="ARBA00004173"/>
    </source>
</evidence>
<dbReference type="Proteomes" id="UP000218811">
    <property type="component" value="Unassembled WGS sequence"/>
</dbReference>
<dbReference type="Pfam" id="PF08240">
    <property type="entry name" value="ADH_N"/>
    <property type="match status" value="1"/>
</dbReference>
<sequence>MFRQLSRHANLNNLTSPSVPRSVRLAHRAVVFTENGDPASVLKTVTYPTLPAPPRDNVNVRFRISPINPSDINVIEGVYPSKPAPSDSLSPGHKLHQPVYVPGNEGLAEITEVGENVKGLKKGDWVVLAKQQPGTWSSARTISVEDVVKLPVDLSEVNAATITVNPPTAYNMLRTFVDLKEGDWVVQNGANSAVGQAIIQISASRGVKTINFIRSRPDTENLKKQLTELGATRVYTYDDLSDKSFYKSVKELTGDNPPRLLLNCVSGPATAQMTRLLGNNAHVVSYGAMSKKPLTLPTGAMIFKGLTAHGFWVTKWYTTHSREEREALFAEIAKLKLREPEHETVVLSSSLTDEEAGEKVREIVRKIGEGKYGKKVLLKIEDPED</sequence>
<dbReference type="FunFam" id="3.40.50.720:FF:000112">
    <property type="entry name" value="Enoyl-[acyl-carrier-protein] reductase 1, mitochondrial"/>
    <property type="match status" value="1"/>
</dbReference>
<comment type="similarity">
    <text evidence="2">Belongs to the zinc-containing alcohol dehydrogenase family. Quinone oxidoreductase subfamily.</text>
</comment>
<dbReference type="SUPFAM" id="SSF50129">
    <property type="entry name" value="GroES-like"/>
    <property type="match status" value="1"/>
</dbReference>
<dbReference type="InterPro" id="IPR036291">
    <property type="entry name" value="NAD(P)-bd_dom_sf"/>
</dbReference>
<evidence type="ECO:0000256" key="2">
    <source>
        <dbReference type="ARBA" id="ARBA00010371"/>
    </source>
</evidence>
<dbReference type="Gene3D" id="3.90.180.10">
    <property type="entry name" value="Medium-chain alcohol dehydrogenases, catalytic domain"/>
    <property type="match status" value="1"/>
</dbReference>
<evidence type="ECO:0000256" key="10">
    <source>
        <dbReference type="ARBA" id="ARBA00023160"/>
    </source>
</evidence>
<evidence type="ECO:0000259" key="13">
    <source>
        <dbReference type="SMART" id="SM00829"/>
    </source>
</evidence>
<dbReference type="EMBL" id="KB468157">
    <property type="protein sequence ID" value="PCH44305.1"/>
    <property type="molecule type" value="Genomic_DNA"/>
</dbReference>
<name>A0A2H3JS44_WOLCO</name>
<keyword evidence="8" id="KW-0443">Lipid metabolism</keyword>
<keyword evidence="5" id="KW-0521">NADP</keyword>
<evidence type="ECO:0000256" key="6">
    <source>
        <dbReference type="ARBA" id="ARBA00022946"/>
    </source>
</evidence>
<keyword evidence="6" id="KW-0809">Transit peptide</keyword>
<evidence type="ECO:0000256" key="7">
    <source>
        <dbReference type="ARBA" id="ARBA00023002"/>
    </source>
</evidence>
<evidence type="ECO:0000256" key="8">
    <source>
        <dbReference type="ARBA" id="ARBA00023098"/>
    </source>
</evidence>
<keyword evidence="10" id="KW-0275">Fatty acid biosynthesis</keyword>
<keyword evidence="9" id="KW-0496">Mitochondrion</keyword>
<dbReference type="AlphaFoldDB" id="A0A2H3JS44"/>
<dbReference type="SUPFAM" id="SSF51735">
    <property type="entry name" value="NAD(P)-binding Rossmann-fold domains"/>
    <property type="match status" value="1"/>
</dbReference>
<comment type="catalytic activity">
    <reaction evidence="12">
        <text>a 2,3-saturated acyl-[ACP] + NADP(+) = a (2E)-enoyl-[ACP] + NADPH + H(+)</text>
        <dbReference type="Rhea" id="RHEA:22564"/>
        <dbReference type="Rhea" id="RHEA-COMP:9925"/>
        <dbReference type="Rhea" id="RHEA-COMP:9926"/>
        <dbReference type="ChEBI" id="CHEBI:15378"/>
        <dbReference type="ChEBI" id="CHEBI:57783"/>
        <dbReference type="ChEBI" id="CHEBI:58349"/>
        <dbReference type="ChEBI" id="CHEBI:78784"/>
        <dbReference type="ChEBI" id="CHEBI:78785"/>
        <dbReference type="EC" id="1.3.1.104"/>
    </reaction>
</comment>
<keyword evidence="4" id="KW-0276">Fatty acid metabolism</keyword>
<keyword evidence="15" id="KW-1185">Reference proteome</keyword>
<dbReference type="PANTHER" id="PTHR43981:SF2">
    <property type="entry name" value="ENOYL-[ACYL-CARRIER-PROTEIN] REDUCTASE, MITOCHONDRIAL"/>
    <property type="match status" value="1"/>
</dbReference>
<proteinExistence type="inferred from homology"/>
<gene>
    <name evidence="14" type="ORF">WOLCODRAFT_104887</name>
</gene>
<dbReference type="InterPro" id="IPR051034">
    <property type="entry name" value="Mito_Enoyl-ACP_Reductase"/>
</dbReference>
<dbReference type="STRING" id="742152.A0A2H3JS44"/>
<dbReference type="PANTHER" id="PTHR43981">
    <property type="entry name" value="ENOYL-[ACYL-CARRIER-PROTEIN] REDUCTASE, MITOCHONDRIAL"/>
    <property type="match status" value="1"/>
</dbReference>
<comment type="subcellular location">
    <subcellularLocation>
        <location evidence="1">Mitochondrion</location>
    </subcellularLocation>
</comment>
<reference evidence="14 15" key="1">
    <citation type="journal article" date="2012" name="Science">
        <title>The Paleozoic origin of enzymatic lignin decomposition reconstructed from 31 fungal genomes.</title>
        <authorList>
            <person name="Floudas D."/>
            <person name="Binder M."/>
            <person name="Riley R."/>
            <person name="Barry K."/>
            <person name="Blanchette R.A."/>
            <person name="Henrissat B."/>
            <person name="Martinez A.T."/>
            <person name="Otillar R."/>
            <person name="Spatafora J.W."/>
            <person name="Yadav J.S."/>
            <person name="Aerts A."/>
            <person name="Benoit I."/>
            <person name="Boyd A."/>
            <person name="Carlson A."/>
            <person name="Copeland A."/>
            <person name="Coutinho P.M."/>
            <person name="de Vries R.P."/>
            <person name="Ferreira P."/>
            <person name="Findley K."/>
            <person name="Foster B."/>
            <person name="Gaskell J."/>
            <person name="Glotzer D."/>
            <person name="Gorecki P."/>
            <person name="Heitman J."/>
            <person name="Hesse C."/>
            <person name="Hori C."/>
            <person name="Igarashi K."/>
            <person name="Jurgens J.A."/>
            <person name="Kallen N."/>
            <person name="Kersten P."/>
            <person name="Kohler A."/>
            <person name="Kuees U."/>
            <person name="Kumar T.K.A."/>
            <person name="Kuo A."/>
            <person name="LaButti K."/>
            <person name="Larrondo L.F."/>
            <person name="Lindquist E."/>
            <person name="Ling A."/>
            <person name="Lombard V."/>
            <person name="Lucas S."/>
            <person name="Lundell T."/>
            <person name="Martin R."/>
            <person name="McLaughlin D.J."/>
            <person name="Morgenstern I."/>
            <person name="Morin E."/>
            <person name="Murat C."/>
            <person name="Nagy L.G."/>
            <person name="Nolan M."/>
            <person name="Ohm R.A."/>
            <person name="Patyshakuliyeva A."/>
            <person name="Rokas A."/>
            <person name="Ruiz-Duenas F.J."/>
            <person name="Sabat G."/>
            <person name="Salamov A."/>
            <person name="Samejima M."/>
            <person name="Schmutz J."/>
            <person name="Slot J.C."/>
            <person name="St John F."/>
            <person name="Stenlid J."/>
            <person name="Sun H."/>
            <person name="Sun S."/>
            <person name="Syed K."/>
            <person name="Tsang A."/>
            <person name="Wiebenga A."/>
            <person name="Young D."/>
            <person name="Pisabarro A."/>
            <person name="Eastwood D.C."/>
            <person name="Martin F."/>
            <person name="Cullen D."/>
            <person name="Grigoriev I.V."/>
            <person name="Hibbett D.S."/>
        </authorList>
    </citation>
    <scope>NUCLEOTIDE SEQUENCE [LARGE SCALE GENOMIC DNA]</scope>
    <source>
        <strain evidence="14 15">MD-104</strain>
    </source>
</reference>
<dbReference type="CDD" id="cd08290">
    <property type="entry name" value="ETR"/>
    <property type="match status" value="1"/>
</dbReference>